<comment type="caution">
    <text evidence="1">The sequence shown here is derived from an EMBL/GenBank/DDBJ whole genome shotgun (WGS) entry which is preliminary data.</text>
</comment>
<dbReference type="InterPro" id="IPR007485">
    <property type="entry name" value="LPS_assembly_LptE"/>
</dbReference>
<keyword evidence="1" id="KW-0449">Lipoprotein</keyword>
<gene>
    <name evidence="1" type="primary">lptE</name>
    <name evidence="1" type="ORF">ACFO3G_03960</name>
</gene>
<protein>
    <submittedName>
        <fullName evidence="1">LPS assembly lipoprotein LptE</fullName>
    </submittedName>
</protein>
<dbReference type="RefSeq" id="WP_380078189.1">
    <property type="nucleotide sequence ID" value="NZ_JBHSGO010000125.1"/>
</dbReference>
<reference evidence="2" key="1">
    <citation type="journal article" date="2019" name="Int. J. Syst. Evol. Microbiol.">
        <title>The Global Catalogue of Microorganisms (GCM) 10K type strain sequencing project: providing services to taxonomists for standard genome sequencing and annotation.</title>
        <authorList>
            <consortium name="The Broad Institute Genomics Platform"/>
            <consortium name="The Broad Institute Genome Sequencing Center for Infectious Disease"/>
            <person name="Wu L."/>
            <person name="Ma J."/>
        </authorList>
    </citation>
    <scope>NUCLEOTIDE SEQUENCE [LARGE SCALE GENOMIC DNA]</scope>
    <source>
        <strain evidence="2">CGMCC 4.7357</strain>
    </source>
</reference>
<dbReference type="Proteomes" id="UP001596020">
    <property type="component" value="Unassembled WGS sequence"/>
</dbReference>
<dbReference type="PROSITE" id="PS51257">
    <property type="entry name" value="PROKAR_LIPOPROTEIN"/>
    <property type="match status" value="1"/>
</dbReference>
<evidence type="ECO:0000313" key="1">
    <source>
        <dbReference type="EMBL" id="MFC4665767.1"/>
    </source>
</evidence>
<evidence type="ECO:0000313" key="2">
    <source>
        <dbReference type="Proteomes" id="UP001596020"/>
    </source>
</evidence>
<sequence length="173" mass="19649">MKLKAKYFAFYLLSFFIVAISSCSIQYKFDGASIDYSTTKTMTIETIVNQASHQYAPMSTNFTEALKNIFISRTKLEMVPYDGDLQISGAIVTYDLAPTAIQENAISAKTKFTIGIKIKFVNKVQPSQSFEKTFTEFTDFDSNIMFNTIEGQLVQELSERIIKQIYSATVENW</sequence>
<dbReference type="Pfam" id="PF04390">
    <property type="entry name" value="LptE"/>
    <property type="match status" value="1"/>
</dbReference>
<name>A0ABV9K6U1_9PORP</name>
<organism evidence="1 2">
    <name type="scientific">Falsiporphyromonas endometrii</name>
    <dbReference type="NCBI Taxonomy" id="1387297"/>
    <lineage>
        <taxon>Bacteria</taxon>
        <taxon>Pseudomonadati</taxon>
        <taxon>Bacteroidota</taxon>
        <taxon>Bacteroidia</taxon>
        <taxon>Bacteroidales</taxon>
        <taxon>Porphyromonadaceae</taxon>
        <taxon>Falsiporphyromonas</taxon>
    </lineage>
</organism>
<keyword evidence="2" id="KW-1185">Reference proteome</keyword>
<proteinExistence type="predicted"/>
<accession>A0ABV9K6U1</accession>
<dbReference type="EMBL" id="JBHSGO010000125">
    <property type="protein sequence ID" value="MFC4665767.1"/>
    <property type="molecule type" value="Genomic_DNA"/>
</dbReference>